<dbReference type="AlphaFoldDB" id="A0A542XT79"/>
<gene>
    <name evidence="3" type="ORF">FB564_4270</name>
    <name evidence="2" type="ORF">Sar04_36030</name>
</gene>
<comment type="caution">
    <text evidence="3">The sequence shown here is derived from an EMBL/GenBank/DDBJ whole genome shotgun (WGS) entry which is preliminary data.</text>
</comment>
<protein>
    <submittedName>
        <fullName evidence="3">Methyltransferase family protein</fullName>
    </submittedName>
</protein>
<evidence type="ECO:0000313" key="3">
    <source>
        <dbReference type="EMBL" id="TQL39048.1"/>
    </source>
</evidence>
<reference evidence="3 4" key="1">
    <citation type="submission" date="2019-06" db="EMBL/GenBank/DDBJ databases">
        <title>Sequencing the genomes of 1000 actinobacteria strains.</title>
        <authorList>
            <person name="Klenk H.-P."/>
        </authorList>
    </citation>
    <scope>NUCLEOTIDE SEQUENCE [LARGE SCALE GENOMIC DNA]</scope>
    <source>
        <strain evidence="3 4">DSM 44819</strain>
    </source>
</reference>
<dbReference type="Proteomes" id="UP000677457">
    <property type="component" value="Unassembled WGS sequence"/>
</dbReference>
<evidence type="ECO:0000313" key="2">
    <source>
        <dbReference type="EMBL" id="GIM86867.1"/>
    </source>
</evidence>
<evidence type="ECO:0000313" key="5">
    <source>
        <dbReference type="Proteomes" id="UP000677457"/>
    </source>
</evidence>
<dbReference type="GO" id="GO:0008168">
    <property type="term" value="F:methyltransferase activity"/>
    <property type="evidence" value="ECO:0007669"/>
    <property type="project" value="UniProtKB-KW"/>
</dbReference>
<dbReference type="SUPFAM" id="SSF53335">
    <property type="entry name" value="S-adenosyl-L-methionine-dependent methyltransferases"/>
    <property type="match status" value="1"/>
</dbReference>
<accession>A0A542XT79</accession>
<evidence type="ECO:0000313" key="4">
    <source>
        <dbReference type="Proteomes" id="UP000315983"/>
    </source>
</evidence>
<proteinExistence type="predicted"/>
<dbReference type="EMBL" id="BOQM01000028">
    <property type="protein sequence ID" value="GIM86867.1"/>
    <property type="molecule type" value="Genomic_DNA"/>
</dbReference>
<dbReference type="EMBL" id="VFOL01000001">
    <property type="protein sequence ID" value="TQL39048.1"/>
    <property type="molecule type" value="Genomic_DNA"/>
</dbReference>
<dbReference type="Gene3D" id="3.40.50.150">
    <property type="entry name" value="Vaccinia Virus protein VP39"/>
    <property type="match status" value="1"/>
</dbReference>
<dbReference type="InterPro" id="IPR029063">
    <property type="entry name" value="SAM-dependent_MTases_sf"/>
</dbReference>
<reference evidence="2 5" key="2">
    <citation type="submission" date="2021-03" db="EMBL/GenBank/DDBJ databases">
        <title>Whole genome shotgun sequence of Salinispora arenicola NBRC 105043.</title>
        <authorList>
            <person name="Komaki H."/>
            <person name="Tamura T."/>
        </authorList>
    </citation>
    <scope>NUCLEOTIDE SEQUENCE [LARGE SCALE GENOMIC DNA]</scope>
    <source>
        <strain evidence="2 5">NBRC 105043</strain>
    </source>
</reference>
<organism evidence="3 4">
    <name type="scientific">Salinispora arenicola</name>
    <dbReference type="NCBI Taxonomy" id="168697"/>
    <lineage>
        <taxon>Bacteria</taxon>
        <taxon>Bacillati</taxon>
        <taxon>Actinomycetota</taxon>
        <taxon>Actinomycetes</taxon>
        <taxon>Micromonosporales</taxon>
        <taxon>Micromonosporaceae</taxon>
        <taxon>Salinispora</taxon>
    </lineage>
</organism>
<feature type="domain" description="Methyltransferase type 12" evidence="1">
    <location>
        <begin position="115"/>
        <end position="219"/>
    </location>
</feature>
<dbReference type="Proteomes" id="UP000315983">
    <property type="component" value="Unassembled WGS sequence"/>
</dbReference>
<dbReference type="GO" id="GO:0032259">
    <property type="term" value="P:methylation"/>
    <property type="evidence" value="ECO:0007669"/>
    <property type="project" value="UniProtKB-KW"/>
</dbReference>
<sequence length="460" mass="49409">MPVEVTVDSMVSIVSAHPWVADARATPGDVITVWPEPAATRAGPEPGPLLREHLDHWAEVYDWVYQEAVGRHSDDLDLSGWRASDTGEPLPIEHMREWLACTVGLVLAQRPRRVLEIGCGTGLLAHRLHPHLRGYLGTDVAPAAVHRLGEADLPRTAFVQAAAHETATARVRAAMDDAFGQGVTPDCVLLNSVTQCFPGLGYLAEVLRQALAVVADGGTVIVGDVRHSDLLTAHFTWLEQSRDPDVGADDLRTRIRAAIAADEELSFSPRAVAAALTAQGRPVRVSLHARTMEQDTELTRYRYDIVLHVGAGVPEVPAPVRRIPWSGQVGADLAATLRAASADDPIVVSGIPNALLYDAPTAATPHALRHAVRELDAVVLLDPHDPRLLAVAAPAAGGLLALEDLVGSGPATGPEAHEPLAGFVRRRLPEVLRDHLRRQVPGTRPPRIVVADDSERRGTR</sequence>
<keyword evidence="3" id="KW-0489">Methyltransferase</keyword>
<dbReference type="Pfam" id="PF08242">
    <property type="entry name" value="Methyltransf_12"/>
    <property type="match status" value="1"/>
</dbReference>
<name>A0A542XT79_SALAC</name>
<dbReference type="CDD" id="cd02440">
    <property type="entry name" value="AdoMet_MTases"/>
    <property type="match status" value="1"/>
</dbReference>
<keyword evidence="3" id="KW-0808">Transferase</keyword>
<evidence type="ECO:0000259" key="1">
    <source>
        <dbReference type="Pfam" id="PF08242"/>
    </source>
</evidence>
<dbReference type="InterPro" id="IPR013217">
    <property type="entry name" value="Methyltransf_12"/>
</dbReference>
<keyword evidence="5" id="KW-1185">Reference proteome</keyword>